<name>A0A226EBF6_FOLCA</name>
<feature type="signal peptide" evidence="8">
    <location>
        <begin position="1"/>
        <end position="21"/>
    </location>
</feature>
<accession>A0A226EBF6</accession>
<dbReference type="AlphaFoldDB" id="A0A226EBF6"/>
<dbReference type="GO" id="GO:0003993">
    <property type="term" value="F:acid phosphatase activity"/>
    <property type="evidence" value="ECO:0007669"/>
    <property type="project" value="UniProtKB-EC"/>
</dbReference>
<evidence type="ECO:0000313" key="10">
    <source>
        <dbReference type="Proteomes" id="UP000198287"/>
    </source>
</evidence>
<dbReference type="Gene3D" id="3.40.50.1240">
    <property type="entry name" value="Phosphoglycerate mutase-like"/>
    <property type="match status" value="1"/>
</dbReference>
<evidence type="ECO:0000256" key="2">
    <source>
        <dbReference type="ARBA" id="ARBA00005375"/>
    </source>
</evidence>
<dbReference type="EMBL" id="LNIX01000005">
    <property type="protein sequence ID" value="OXA54972.1"/>
    <property type="molecule type" value="Genomic_DNA"/>
</dbReference>
<keyword evidence="7" id="KW-0325">Glycoprotein</keyword>
<dbReference type="PANTHER" id="PTHR11567">
    <property type="entry name" value="ACID PHOSPHATASE-RELATED"/>
    <property type="match status" value="1"/>
</dbReference>
<evidence type="ECO:0000256" key="3">
    <source>
        <dbReference type="ARBA" id="ARBA00012646"/>
    </source>
</evidence>
<dbReference type="InterPro" id="IPR029033">
    <property type="entry name" value="His_PPase_superfam"/>
</dbReference>
<dbReference type="InterPro" id="IPR000560">
    <property type="entry name" value="His_Pase_clade-2"/>
</dbReference>
<dbReference type="OrthoDB" id="5821688at2759"/>
<keyword evidence="4 8" id="KW-0732">Signal</keyword>
<proteinExistence type="inferred from homology"/>
<comment type="similarity">
    <text evidence="2">Belongs to the histidine acid phosphatase family.</text>
</comment>
<sequence>MEFFRLAVLLFLICTPKYCASSGVDPTLQLELVHVLTRHGDRNMLDPKWSYPDDPYRNESYWPEGYAQLSKLGKQQHYALGQWFRTRYSKFLSEAYSLYDIYVESSDVDRTIMSAQANLAGLYPPNGTIDPTSVWNEALPWQPIPVHTIPKDFDNKLQLSAPCPRASRLISDYNNGPETIAILSENAEMFAHFANNTGRPIRNLADVHFLYDPLLIKSIHNYSLPAWSEGYFPGGQLFNLTSMSFRVWTWNDELKRLKGGPMIKEVVQHFQEKVQGVNYSVGQGETVRLTDTTDEFEVDERPEADDHTDGARKLQSSIKTLDKRMKFFMSSGHDTTISSVLNSLGVWNGLPPPYASAVMFELKRKPGRIQGDKEAYFVEIYYRNETGPSDPNLLTIPGCAASCRLDKFVELTRSAIPLNWEWDCIDASFTA</sequence>
<dbReference type="EC" id="3.1.3.2" evidence="3"/>
<evidence type="ECO:0000256" key="8">
    <source>
        <dbReference type="SAM" id="SignalP"/>
    </source>
</evidence>
<evidence type="ECO:0000256" key="4">
    <source>
        <dbReference type="ARBA" id="ARBA00022729"/>
    </source>
</evidence>
<dbReference type="CDD" id="cd07061">
    <property type="entry name" value="HP_HAP_like"/>
    <property type="match status" value="1"/>
</dbReference>
<dbReference type="SUPFAM" id="SSF53254">
    <property type="entry name" value="Phosphoglycerate mutase-like"/>
    <property type="match status" value="1"/>
</dbReference>
<dbReference type="InterPro" id="IPR033379">
    <property type="entry name" value="Acid_Pase_AS"/>
</dbReference>
<dbReference type="OMA" id="HTINDIH"/>
<feature type="chain" id="PRO_5012195108" description="acid phosphatase" evidence="8">
    <location>
        <begin position="22"/>
        <end position="431"/>
    </location>
</feature>
<dbReference type="Pfam" id="PF00328">
    <property type="entry name" value="His_Phos_2"/>
    <property type="match status" value="1"/>
</dbReference>
<evidence type="ECO:0000256" key="5">
    <source>
        <dbReference type="ARBA" id="ARBA00022801"/>
    </source>
</evidence>
<keyword evidence="10" id="KW-1185">Reference proteome</keyword>
<keyword evidence="5" id="KW-0378">Hydrolase</keyword>
<evidence type="ECO:0000313" key="9">
    <source>
        <dbReference type="EMBL" id="OXA54972.1"/>
    </source>
</evidence>
<dbReference type="Proteomes" id="UP000198287">
    <property type="component" value="Unassembled WGS sequence"/>
</dbReference>
<dbReference type="PROSITE" id="PS00778">
    <property type="entry name" value="HIS_ACID_PHOSPHAT_2"/>
    <property type="match status" value="1"/>
</dbReference>
<dbReference type="PANTHER" id="PTHR11567:SF211">
    <property type="entry name" value="PROSTATIC ACID PHOSPHATASE"/>
    <property type="match status" value="1"/>
</dbReference>
<comment type="catalytic activity">
    <reaction evidence="1">
        <text>a phosphate monoester + H2O = an alcohol + phosphate</text>
        <dbReference type="Rhea" id="RHEA:15017"/>
        <dbReference type="ChEBI" id="CHEBI:15377"/>
        <dbReference type="ChEBI" id="CHEBI:30879"/>
        <dbReference type="ChEBI" id="CHEBI:43474"/>
        <dbReference type="ChEBI" id="CHEBI:67140"/>
        <dbReference type="EC" id="3.1.3.2"/>
    </reaction>
</comment>
<protein>
    <recommendedName>
        <fullName evidence="3">acid phosphatase</fullName>
        <ecNumber evidence="3">3.1.3.2</ecNumber>
    </recommendedName>
</protein>
<evidence type="ECO:0000256" key="7">
    <source>
        <dbReference type="ARBA" id="ARBA00023180"/>
    </source>
</evidence>
<evidence type="ECO:0000256" key="6">
    <source>
        <dbReference type="ARBA" id="ARBA00023157"/>
    </source>
</evidence>
<evidence type="ECO:0000256" key="1">
    <source>
        <dbReference type="ARBA" id="ARBA00000032"/>
    </source>
</evidence>
<gene>
    <name evidence="9" type="ORF">Fcan01_10314</name>
</gene>
<keyword evidence="6" id="KW-1015">Disulfide bond</keyword>
<dbReference type="InterPro" id="IPR050645">
    <property type="entry name" value="Histidine_acid_phosphatase"/>
</dbReference>
<organism evidence="9 10">
    <name type="scientific">Folsomia candida</name>
    <name type="common">Springtail</name>
    <dbReference type="NCBI Taxonomy" id="158441"/>
    <lineage>
        <taxon>Eukaryota</taxon>
        <taxon>Metazoa</taxon>
        <taxon>Ecdysozoa</taxon>
        <taxon>Arthropoda</taxon>
        <taxon>Hexapoda</taxon>
        <taxon>Collembola</taxon>
        <taxon>Entomobryomorpha</taxon>
        <taxon>Isotomoidea</taxon>
        <taxon>Isotomidae</taxon>
        <taxon>Proisotominae</taxon>
        <taxon>Folsomia</taxon>
    </lineage>
</organism>
<reference evidence="9 10" key="1">
    <citation type="submission" date="2015-12" db="EMBL/GenBank/DDBJ databases">
        <title>The genome of Folsomia candida.</title>
        <authorList>
            <person name="Faddeeva A."/>
            <person name="Derks M.F."/>
            <person name="Anvar Y."/>
            <person name="Smit S."/>
            <person name="Van Straalen N."/>
            <person name="Roelofs D."/>
        </authorList>
    </citation>
    <scope>NUCLEOTIDE SEQUENCE [LARGE SCALE GENOMIC DNA]</scope>
    <source>
        <strain evidence="9 10">VU population</strain>
        <tissue evidence="9">Whole body</tissue>
    </source>
</reference>
<comment type="caution">
    <text evidence="9">The sequence shown here is derived from an EMBL/GenBank/DDBJ whole genome shotgun (WGS) entry which is preliminary data.</text>
</comment>